<feature type="transmembrane region" description="Helical" evidence="6">
    <location>
        <begin position="269"/>
        <end position="294"/>
    </location>
</feature>
<feature type="transmembrane region" description="Helical" evidence="6">
    <location>
        <begin position="70"/>
        <end position="89"/>
    </location>
</feature>
<comment type="caution">
    <text evidence="7">The sequence shown here is derived from an EMBL/GenBank/DDBJ whole genome shotgun (WGS) entry which is preliminary data.</text>
</comment>
<feature type="transmembrane region" description="Helical" evidence="6">
    <location>
        <begin position="169"/>
        <end position="185"/>
    </location>
</feature>
<dbReference type="RefSeq" id="WP_158358782.1">
    <property type="nucleotide sequence ID" value="NZ_JACRTJ010000025.1"/>
</dbReference>
<protein>
    <submittedName>
        <fullName evidence="7">Sporulation integral membrane protein YtvI</fullName>
    </submittedName>
</protein>
<accession>A0ABR7NUQ8</accession>
<organism evidence="7 8">
    <name type="scientific">Enterocloster hominis</name>
    <name type="common">ex Liu et al. 2021</name>
    <dbReference type="NCBI Taxonomy" id="2763663"/>
    <lineage>
        <taxon>Bacteria</taxon>
        <taxon>Bacillati</taxon>
        <taxon>Bacillota</taxon>
        <taxon>Clostridia</taxon>
        <taxon>Lachnospirales</taxon>
        <taxon>Lachnospiraceae</taxon>
        <taxon>Enterocloster</taxon>
    </lineage>
</organism>
<feature type="transmembrane region" description="Helical" evidence="6">
    <location>
        <begin position="12"/>
        <end position="32"/>
    </location>
</feature>
<dbReference type="InterPro" id="IPR002549">
    <property type="entry name" value="AI-2E-like"/>
</dbReference>
<dbReference type="InterPro" id="IPR014227">
    <property type="entry name" value="YtvI-like"/>
</dbReference>
<evidence type="ECO:0000256" key="5">
    <source>
        <dbReference type="ARBA" id="ARBA00023136"/>
    </source>
</evidence>
<evidence type="ECO:0000256" key="1">
    <source>
        <dbReference type="ARBA" id="ARBA00004141"/>
    </source>
</evidence>
<evidence type="ECO:0000256" key="3">
    <source>
        <dbReference type="ARBA" id="ARBA00022692"/>
    </source>
</evidence>
<dbReference type="Pfam" id="PF01594">
    <property type="entry name" value="AI-2E_transport"/>
    <property type="match status" value="1"/>
</dbReference>
<dbReference type="PANTHER" id="PTHR21716">
    <property type="entry name" value="TRANSMEMBRANE PROTEIN"/>
    <property type="match status" value="1"/>
</dbReference>
<evidence type="ECO:0000256" key="2">
    <source>
        <dbReference type="ARBA" id="ARBA00009773"/>
    </source>
</evidence>
<feature type="transmembrane region" description="Helical" evidence="6">
    <location>
        <begin position="227"/>
        <end position="257"/>
    </location>
</feature>
<keyword evidence="4 6" id="KW-1133">Transmembrane helix</keyword>
<keyword evidence="3 6" id="KW-0812">Transmembrane</keyword>
<keyword evidence="8" id="KW-1185">Reference proteome</keyword>
<evidence type="ECO:0000256" key="6">
    <source>
        <dbReference type="SAM" id="Phobius"/>
    </source>
</evidence>
<name>A0ABR7NUQ8_9FIRM</name>
<dbReference type="PANTHER" id="PTHR21716:SF68">
    <property type="entry name" value="TRANSPORT PROTEIN YTVI-RELATED"/>
    <property type="match status" value="1"/>
</dbReference>
<evidence type="ECO:0000313" key="7">
    <source>
        <dbReference type="EMBL" id="MBC8599825.1"/>
    </source>
</evidence>
<dbReference type="Proteomes" id="UP000647491">
    <property type="component" value="Unassembled WGS sequence"/>
</dbReference>
<proteinExistence type="inferred from homology"/>
<dbReference type="EMBL" id="JACRTJ010000025">
    <property type="protein sequence ID" value="MBC8599825.1"/>
    <property type="molecule type" value="Genomic_DNA"/>
</dbReference>
<dbReference type="NCBIfam" id="TIGR02872">
    <property type="entry name" value="spore_ytvI"/>
    <property type="match status" value="1"/>
</dbReference>
<comment type="subcellular location">
    <subcellularLocation>
        <location evidence="1">Membrane</location>
        <topology evidence="1">Multi-pass membrane protein</topology>
    </subcellularLocation>
</comment>
<feature type="transmembrane region" description="Helical" evidence="6">
    <location>
        <begin position="330"/>
        <end position="348"/>
    </location>
</feature>
<evidence type="ECO:0000256" key="4">
    <source>
        <dbReference type="ARBA" id="ARBA00022989"/>
    </source>
</evidence>
<keyword evidence="5 6" id="KW-0472">Membrane</keyword>
<reference evidence="7 8" key="1">
    <citation type="submission" date="2020-08" db="EMBL/GenBank/DDBJ databases">
        <title>Genome public.</title>
        <authorList>
            <person name="Liu C."/>
            <person name="Sun Q."/>
        </authorList>
    </citation>
    <scope>NUCLEOTIDE SEQUENCE [LARGE SCALE GENOMIC DNA]</scope>
    <source>
        <strain evidence="7 8">BX10</strain>
    </source>
</reference>
<feature type="transmembrane region" description="Helical" evidence="6">
    <location>
        <begin position="38"/>
        <end position="58"/>
    </location>
</feature>
<evidence type="ECO:0000313" key="8">
    <source>
        <dbReference type="Proteomes" id="UP000647491"/>
    </source>
</evidence>
<sequence length="378" mass="41865">MEEEMDIRKYARIFLNIAVPLMTIYLICVWGPRLLGFFIPFVIGWVVAMIANPLVRFLEKKIRIVRRHSSMVLIVGVLALVIFGLYFLGSRGLKEMVLFVRALPGLYAEVQEDVAEAYAELEQVLTFLPPEVKDSFGQVIEQLGAYIGGFLQDLAASAGGAVARTLPDVLVHTIVVLLSSYLFLAEHDVIVQRIKEVMPGAVKRYAGLIKKDVRKVIGGYFMAQFKIMFVVALVLMGGLMLLGVHYWAVLAVAIAILDFLPMFGTGTVLIPWAAVKLFTGDFAYAAGLGLLYVLSQAVRQIIQPKIVGDSMGLPPLTTLFFLFLGYRLRGLAGMILAVPVGLIFIKFYEYGAFDSLINSVKELAREIEEIRHGDGKEP</sequence>
<comment type="similarity">
    <text evidence="2">Belongs to the autoinducer-2 exporter (AI-2E) (TC 2.A.86) family.</text>
</comment>
<gene>
    <name evidence="7" type="primary">ytvI</name>
    <name evidence="7" type="ORF">H8708_11410</name>
</gene>